<dbReference type="SFLD" id="SFLDG01135">
    <property type="entry name" value="C1.5.6:_HAD__Beta-PGM__Phospha"/>
    <property type="match status" value="1"/>
</dbReference>
<dbReference type="CDD" id="cd07505">
    <property type="entry name" value="HAD_BPGM-like"/>
    <property type="match status" value="1"/>
</dbReference>
<evidence type="ECO:0000313" key="6">
    <source>
        <dbReference type="Proteomes" id="UP000822688"/>
    </source>
</evidence>
<dbReference type="EMBL" id="CM026429">
    <property type="protein sequence ID" value="KAG0564095.1"/>
    <property type="molecule type" value="Genomic_DNA"/>
</dbReference>
<dbReference type="Pfam" id="PF13419">
    <property type="entry name" value="HAD_2"/>
    <property type="match status" value="1"/>
</dbReference>
<dbReference type="InterPro" id="IPR036412">
    <property type="entry name" value="HAD-like_sf"/>
</dbReference>
<comment type="cofactor">
    <cofactor evidence="1">
        <name>Mg(2+)</name>
        <dbReference type="ChEBI" id="CHEBI:18420"/>
    </cofactor>
</comment>
<dbReference type="InterPro" id="IPR051600">
    <property type="entry name" value="Beta-PGM-like"/>
</dbReference>
<dbReference type="EMBL" id="CM026429">
    <property type="protein sequence ID" value="KAG0564094.1"/>
    <property type="molecule type" value="Genomic_DNA"/>
</dbReference>
<dbReference type="Gene3D" id="3.40.50.1000">
    <property type="entry name" value="HAD superfamily/HAD-like"/>
    <property type="match status" value="1"/>
</dbReference>
<organism evidence="5 6">
    <name type="scientific">Ceratodon purpureus</name>
    <name type="common">Fire moss</name>
    <name type="synonym">Dicranum purpureum</name>
    <dbReference type="NCBI Taxonomy" id="3225"/>
    <lineage>
        <taxon>Eukaryota</taxon>
        <taxon>Viridiplantae</taxon>
        <taxon>Streptophyta</taxon>
        <taxon>Embryophyta</taxon>
        <taxon>Bryophyta</taxon>
        <taxon>Bryophytina</taxon>
        <taxon>Bryopsida</taxon>
        <taxon>Dicranidae</taxon>
        <taxon>Pseudoditrichales</taxon>
        <taxon>Ditrichaceae</taxon>
        <taxon>Ceratodon</taxon>
    </lineage>
</organism>
<keyword evidence="4" id="KW-0119">Carbohydrate metabolism</keyword>
<dbReference type="InterPro" id="IPR023214">
    <property type="entry name" value="HAD_sf"/>
</dbReference>
<keyword evidence="6" id="KW-1185">Reference proteome</keyword>
<evidence type="ECO:0000256" key="2">
    <source>
        <dbReference type="ARBA" id="ARBA00022723"/>
    </source>
</evidence>
<dbReference type="SUPFAM" id="SSF56784">
    <property type="entry name" value="HAD-like"/>
    <property type="match status" value="1"/>
</dbReference>
<reference evidence="5" key="1">
    <citation type="submission" date="2020-06" db="EMBL/GenBank/DDBJ databases">
        <title>WGS assembly of Ceratodon purpureus strain R40.</title>
        <authorList>
            <person name="Carey S.B."/>
            <person name="Jenkins J."/>
            <person name="Shu S."/>
            <person name="Lovell J.T."/>
            <person name="Sreedasyam A."/>
            <person name="Maumus F."/>
            <person name="Tiley G.P."/>
            <person name="Fernandez-Pozo N."/>
            <person name="Barry K."/>
            <person name="Chen C."/>
            <person name="Wang M."/>
            <person name="Lipzen A."/>
            <person name="Daum C."/>
            <person name="Saski C.A."/>
            <person name="Payton A.C."/>
            <person name="Mcbreen J.C."/>
            <person name="Conrad R.E."/>
            <person name="Kollar L.M."/>
            <person name="Olsson S."/>
            <person name="Huttunen S."/>
            <person name="Landis J.B."/>
            <person name="Wickett N.J."/>
            <person name="Johnson M.G."/>
            <person name="Rensing S.A."/>
            <person name="Grimwood J."/>
            <person name="Schmutz J."/>
            <person name="Mcdaniel S.F."/>
        </authorList>
    </citation>
    <scope>NUCLEOTIDE SEQUENCE</scope>
    <source>
        <strain evidence="5">R40</strain>
    </source>
</reference>
<dbReference type="GO" id="GO:0003824">
    <property type="term" value="F:catalytic activity"/>
    <property type="evidence" value="ECO:0007669"/>
    <property type="project" value="UniProtKB-ARBA"/>
</dbReference>
<sequence>MGSVAGIEPINRQLPPIESVQAVLFDVDGTLADSDPLHYVAFRDMLSEMGYNDGIPITEDFFSAFISGKHNSEIGVFLFPDWDQQRRDQWLDDKEALFRRLAAEHLEPVAGLLRLTEWVKKKGFRRAAVTNAPRSNAVQMIASVGLTDFFEHLVIGSECERAKPFPDPYLKALEHFGVSAENAFAFEDSPAGLGAAVAAGLPVVGITTGNPGPTLVAAGAAFLIKDYDDAALWSKLEKEAVTSSL</sequence>
<dbReference type="PANTHER" id="PTHR46193:SF18">
    <property type="entry name" value="HEXITOL PHOSPHATASE B"/>
    <property type="match status" value="1"/>
</dbReference>
<dbReference type="InterPro" id="IPR023198">
    <property type="entry name" value="PGP-like_dom2"/>
</dbReference>
<name>A0A8T0H064_CERPU</name>
<dbReference type="AlphaFoldDB" id="A0A8T0H064"/>
<dbReference type="Proteomes" id="UP000822688">
    <property type="component" value="Chromosome 8"/>
</dbReference>
<evidence type="ECO:0000256" key="3">
    <source>
        <dbReference type="ARBA" id="ARBA00022842"/>
    </source>
</evidence>
<accession>A0A8T0H064</accession>
<keyword evidence="2" id="KW-0479">Metal-binding</keyword>
<protein>
    <submittedName>
        <fullName evidence="5">Uncharacterized protein</fullName>
    </submittedName>
</protein>
<dbReference type="NCBIfam" id="TIGR01509">
    <property type="entry name" value="HAD-SF-IA-v3"/>
    <property type="match status" value="1"/>
</dbReference>
<dbReference type="GO" id="GO:0046872">
    <property type="term" value="F:metal ion binding"/>
    <property type="evidence" value="ECO:0007669"/>
    <property type="project" value="UniProtKB-KW"/>
</dbReference>
<comment type="caution">
    <text evidence="5">The sequence shown here is derived from an EMBL/GenBank/DDBJ whole genome shotgun (WGS) entry which is preliminary data.</text>
</comment>
<dbReference type="SFLD" id="SFLDS00003">
    <property type="entry name" value="Haloacid_Dehalogenase"/>
    <property type="match status" value="1"/>
</dbReference>
<dbReference type="OrthoDB" id="40579at2759"/>
<evidence type="ECO:0000256" key="1">
    <source>
        <dbReference type="ARBA" id="ARBA00001946"/>
    </source>
</evidence>
<keyword evidence="3" id="KW-0460">Magnesium</keyword>
<proteinExistence type="predicted"/>
<dbReference type="SFLD" id="SFLDG01129">
    <property type="entry name" value="C1.5:_HAD__Beta-PGM__Phosphata"/>
    <property type="match status" value="1"/>
</dbReference>
<evidence type="ECO:0000313" key="5">
    <source>
        <dbReference type="EMBL" id="KAG0564095.1"/>
    </source>
</evidence>
<dbReference type="PRINTS" id="PR00413">
    <property type="entry name" value="HADHALOGNASE"/>
</dbReference>
<evidence type="ECO:0000256" key="4">
    <source>
        <dbReference type="ARBA" id="ARBA00023277"/>
    </source>
</evidence>
<gene>
    <name evidence="5" type="ORF">KC19_8G082300</name>
</gene>
<dbReference type="Gene3D" id="1.10.150.240">
    <property type="entry name" value="Putative phosphatase, domain 2"/>
    <property type="match status" value="1"/>
</dbReference>
<dbReference type="PANTHER" id="PTHR46193">
    <property type="entry name" value="6-PHOSPHOGLUCONATE PHOSPHATASE"/>
    <property type="match status" value="1"/>
</dbReference>
<dbReference type="InterPro" id="IPR041492">
    <property type="entry name" value="HAD_2"/>
</dbReference>
<dbReference type="InterPro" id="IPR006439">
    <property type="entry name" value="HAD-SF_hydro_IA"/>
</dbReference>